<keyword evidence="3" id="KW-1185">Reference proteome</keyword>
<dbReference type="Gene3D" id="3.40.50.300">
    <property type="entry name" value="P-loop containing nucleotide triphosphate hydrolases"/>
    <property type="match status" value="1"/>
</dbReference>
<dbReference type="InterPro" id="IPR027351">
    <property type="entry name" value="(+)RNA_virus_helicase_core_dom"/>
</dbReference>
<dbReference type="KEGG" id="vg:920960"/>
<dbReference type="GeneID" id="920960"/>
<dbReference type="SUPFAM" id="SSF52540">
    <property type="entry name" value="P-loop containing nucleoside triphosphate hydrolases"/>
    <property type="match status" value="2"/>
</dbReference>
<feature type="domain" description="(+)RNA virus helicase C-terminal" evidence="1">
    <location>
        <begin position="28"/>
        <end position="222"/>
    </location>
</feature>
<organism evidence="2 3">
    <name type="scientific">Banana mild mosaic virus</name>
    <dbReference type="NCBI Taxonomy" id="148879"/>
    <lineage>
        <taxon>Viruses</taxon>
        <taxon>Riboviria</taxon>
        <taxon>Orthornavirae</taxon>
        <taxon>Kitrinoviricota</taxon>
        <taxon>Alsuviricetes</taxon>
        <taxon>Tymovirales</taxon>
        <taxon>Betaflexiviridae</taxon>
        <taxon>Quinvirinae</taxon>
        <taxon>Banmivirus</taxon>
        <taxon>Banmivirus musae</taxon>
    </lineage>
</organism>
<dbReference type="Pfam" id="PF01443">
    <property type="entry name" value="Viral_helicase1"/>
    <property type="match status" value="1"/>
</dbReference>
<name>Q993S6_9VIRU</name>
<evidence type="ECO:0000259" key="1">
    <source>
        <dbReference type="Pfam" id="PF01443"/>
    </source>
</evidence>
<dbReference type="InterPro" id="IPR027417">
    <property type="entry name" value="P-loop_NTPase"/>
</dbReference>
<dbReference type="EMBL" id="AF314662">
    <property type="protein sequence ID" value="AAK28490.1"/>
    <property type="molecule type" value="Genomic_RNA"/>
</dbReference>
<evidence type="ECO:0000313" key="2">
    <source>
        <dbReference type="EMBL" id="AAK28490.1"/>
    </source>
</evidence>
<dbReference type="GO" id="GO:0005524">
    <property type="term" value="F:ATP binding"/>
    <property type="evidence" value="ECO:0007669"/>
    <property type="project" value="InterPro"/>
</dbReference>
<sequence length="224" mass="25483">MNSSLENLKQLIENFGFTATGNPVTDKIVIHGVAGCGKSTLTKELLKDNNFNIVNALSKEDFDITGQYIKKELTTSDSKINVLDEYLSVDCHKGFQVLLADPFQYKGKPYLANYIKKKSHRFKKELVPILLELGVEVEVEEEGLNIIRGSAYEIEPKGKIISVEEEVVKYVSEHGLEIHYPSCIQGQEFDVVTFYHKEDLRALDRSDVYVALTRVREELRLLQL</sequence>
<protein>
    <submittedName>
        <fullName evidence="2">Triple gene block protein 2</fullName>
    </submittedName>
</protein>
<accession>Q993S6</accession>
<dbReference type="Proteomes" id="UP000204555">
    <property type="component" value="Segment"/>
</dbReference>
<reference evidence="2 3" key="1">
    <citation type="journal article" date="2001" name="Arch. Virol.">
        <title>Molecular characterisation of Banana mild mosaic virus, a new filamentous virus in Musa spp.</title>
        <authorList>
            <person name="Gambley C.F."/>
            <person name="Thomas J.E."/>
        </authorList>
    </citation>
    <scope>NUCLEOTIDE SEQUENCE [LARGE SCALE GENOMIC DNA]</scope>
</reference>
<evidence type="ECO:0000313" key="3">
    <source>
        <dbReference type="Proteomes" id="UP000204555"/>
    </source>
</evidence>
<dbReference type="OrthoDB" id="16070at10239"/>
<dbReference type="RefSeq" id="NP_112030.1">
    <property type="nucleotide sequence ID" value="NC_002729.1"/>
</dbReference>
<proteinExistence type="predicted"/>